<name>A0A0H5CB40_CYBJN</name>
<keyword evidence="1" id="KW-1133">Transmembrane helix</keyword>
<evidence type="ECO:0000256" key="1">
    <source>
        <dbReference type="SAM" id="Phobius"/>
    </source>
</evidence>
<accession>A0A0H5CB40</accession>
<feature type="transmembrane region" description="Helical" evidence="1">
    <location>
        <begin position="43"/>
        <end position="64"/>
    </location>
</feature>
<organism evidence="2 3">
    <name type="scientific">Cyberlindnera jadinii (strain ATCC 18201 / CBS 1600 / BCRC 20928 / JCM 3617 / NBRC 0987 / NRRL Y-1542)</name>
    <name type="common">Torula yeast</name>
    <name type="synonym">Candida utilis</name>
    <dbReference type="NCBI Taxonomy" id="983966"/>
    <lineage>
        <taxon>Eukaryota</taxon>
        <taxon>Fungi</taxon>
        <taxon>Dikarya</taxon>
        <taxon>Ascomycota</taxon>
        <taxon>Saccharomycotina</taxon>
        <taxon>Saccharomycetes</taxon>
        <taxon>Phaffomycetales</taxon>
        <taxon>Phaffomycetaceae</taxon>
        <taxon>Cyberlindnera</taxon>
    </lineage>
</organism>
<dbReference type="EMBL" id="CDQK01000001">
    <property type="protein sequence ID" value="CEP21219.1"/>
    <property type="molecule type" value="Genomic_DNA"/>
</dbReference>
<evidence type="ECO:0000313" key="3">
    <source>
        <dbReference type="Proteomes" id="UP000038830"/>
    </source>
</evidence>
<dbReference type="AlphaFoldDB" id="A0A0H5CB40"/>
<proteinExistence type="predicted"/>
<reference evidence="3" key="1">
    <citation type="journal article" date="2015" name="J. Biotechnol.">
        <title>The structure of the Cyberlindnera jadinii genome and its relation to Candida utilis analyzed by the occurrence of single nucleotide polymorphisms.</title>
        <authorList>
            <person name="Rupp O."/>
            <person name="Brinkrolf K."/>
            <person name="Buerth C."/>
            <person name="Kunigo M."/>
            <person name="Schneider J."/>
            <person name="Jaenicke S."/>
            <person name="Goesmann A."/>
            <person name="Puehler A."/>
            <person name="Jaeger K.-E."/>
            <person name="Ernst J.F."/>
        </authorList>
    </citation>
    <scope>NUCLEOTIDE SEQUENCE [LARGE SCALE GENOMIC DNA]</scope>
    <source>
        <strain evidence="3">ATCC 18201 / CBS 1600 / BCRC 20928 / JCM 3617 / NBRC 0987 / NRRL Y-1542</strain>
    </source>
</reference>
<protein>
    <submittedName>
        <fullName evidence="2">Uncharacterized protein</fullName>
    </submittedName>
</protein>
<dbReference type="Proteomes" id="UP000038830">
    <property type="component" value="Unassembled WGS sequence"/>
</dbReference>
<evidence type="ECO:0000313" key="2">
    <source>
        <dbReference type="EMBL" id="CEP21219.1"/>
    </source>
</evidence>
<keyword evidence="1" id="KW-0472">Membrane</keyword>
<sequence length="69" mass="8111">MALSPWLKLYTVLNQHVYTYELAFPYGFKSNEVTNYTHRLYRYPSVVVFYCVMVLCGSLLLFGISETQM</sequence>
<gene>
    <name evidence="2" type="ORF">BN1211_1258</name>
</gene>
<keyword evidence="1" id="KW-0812">Transmembrane</keyword>